<dbReference type="EMBL" id="SGXC01000002">
    <property type="protein sequence ID" value="RZS80913.1"/>
    <property type="molecule type" value="Genomic_DNA"/>
</dbReference>
<keyword evidence="7 8" id="KW-0472">Membrane</keyword>
<evidence type="ECO:0000256" key="1">
    <source>
        <dbReference type="ARBA" id="ARBA00004429"/>
    </source>
</evidence>
<dbReference type="OrthoDB" id="9786870at2"/>
<feature type="transmembrane region" description="Helical" evidence="8">
    <location>
        <begin position="153"/>
        <end position="176"/>
    </location>
</feature>
<feature type="domain" description="Phosphoethanolamine transferase N-terminal" evidence="10">
    <location>
        <begin position="93"/>
        <end position="242"/>
    </location>
</feature>
<name>A0A4Q7ND85_9BURK</name>
<comment type="caution">
    <text evidence="11">The sequence shown here is derived from an EMBL/GenBank/DDBJ whole genome shotgun (WGS) entry which is preliminary data.</text>
</comment>
<protein>
    <submittedName>
        <fullName evidence="11">Phosphatidylethanolamine:Kdo2-lipid A phosphoethanolamine transferase</fullName>
    </submittedName>
</protein>
<keyword evidence="2" id="KW-1003">Cell membrane</keyword>
<evidence type="ECO:0000259" key="9">
    <source>
        <dbReference type="Pfam" id="PF00884"/>
    </source>
</evidence>
<dbReference type="GO" id="GO:0009244">
    <property type="term" value="P:lipopolysaccharide core region biosynthetic process"/>
    <property type="evidence" value="ECO:0007669"/>
    <property type="project" value="TreeGrafter"/>
</dbReference>
<gene>
    <name evidence="11" type="ORF">EV675_3526</name>
</gene>
<dbReference type="InterPro" id="IPR012549">
    <property type="entry name" value="EptA-like_N"/>
</dbReference>
<feature type="transmembrane region" description="Helical" evidence="8">
    <location>
        <begin position="50"/>
        <end position="70"/>
    </location>
</feature>
<accession>A0A4Q7ND85</accession>
<dbReference type="PANTHER" id="PTHR30443:SF0">
    <property type="entry name" value="PHOSPHOETHANOLAMINE TRANSFERASE EPTA"/>
    <property type="match status" value="1"/>
</dbReference>
<evidence type="ECO:0000256" key="5">
    <source>
        <dbReference type="ARBA" id="ARBA00022692"/>
    </source>
</evidence>
<dbReference type="Pfam" id="PF00884">
    <property type="entry name" value="Sulfatase"/>
    <property type="match status" value="1"/>
</dbReference>
<evidence type="ECO:0000256" key="7">
    <source>
        <dbReference type="ARBA" id="ARBA00023136"/>
    </source>
</evidence>
<evidence type="ECO:0000313" key="11">
    <source>
        <dbReference type="EMBL" id="RZS80913.1"/>
    </source>
</evidence>
<keyword evidence="12" id="KW-1185">Reference proteome</keyword>
<dbReference type="InterPro" id="IPR040423">
    <property type="entry name" value="PEA_transferase"/>
</dbReference>
<evidence type="ECO:0000256" key="3">
    <source>
        <dbReference type="ARBA" id="ARBA00022519"/>
    </source>
</evidence>
<comment type="subcellular location">
    <subcellularLocation>
        <location evidence="1">Cell inner membrane</location>
        <topology evidence="1">Multi-pass membrane protein</topology>
    </subcellularLocation>
</comment>
<organism evidence="11 12">
    <name type="scientific">Pigmentiphaga kullae</name>
    <dbReference type="NCBI Taxonomy" id="151784"/>
    <lineage>
        <taxon>Bacteria</taxon>
        <taxon>Pseudomonadati</taxon>
        <taxon>Pseudomonadota</taxon>
        <taxon>Betaproteobacteria</taxon>
        <taxon>Burkholderiales</taxon>
        <taxon>Alcaligenaceae</taxon>
        <taxon>Pigmentiphaga</taxon>
    </lineage>
</organism>
<dbReference type="PANTHER" id="PTHR30443">
    <property type="entry name" value="INNER MEMBRANE PROTEIN"/>
    <property type="match status" value="1"/>
</dbReference>
<keyword evidence="4 11" id="KW-0808">Transferase</keyword>
<dbReference type="NCBIfam" id="NF028537">
    <property type="entry name" value="P_eth_NH2_trans"/>
    <property type="match status" value="1"/>
</dbReference>
<evidence type="ECO:0000259" key="10">
    <source>
        <dbReference type="Pfam" id="PF08019"/>
    </source>
</evidence>
<dbReference type="AlphaFoldDB" id="A0A4Q7ND85"/>
<evidence type="ECO:0000256" key="2">
    <source>
        <dbReference type="ARBA" id="ARBA00022475"/>
    </source>
</evidence>
<dbReference type="Proteomes" id="UP000292445">
    <property type="component" value="Unassembled WGS sequence"/>
</dbReference>
<dbReference type="Gene3D" id="3.40.720.10">
    <property type="entry name" value="Alkaline Phosphatase, subunit A"/>
    <property type="match status" value="1"/>
</dbReference>
<sequence>MAPPIGLPALLQGSTGLSSVLHERRSGAFIRGLVAAGRDRGWGLRRSTRLALAIAAGLMLFYNVAVWREILRIVPWNGAASAVFYLSFAILMWSAFGLLLTLCSFRTVFKPLLTLLLPVSAVAAYFMCTYGISIDNVMVQNLAETDVREAGALLSPGLLGYLLVLGVLPVAGLWRLRVEYAAGARGVAARLLVAAACLVTGLAMLGGFYSVYAPLFREHRQVTQKINPTSYLYALGKYARQRWGAKEAALVVAPIGLDAARSAAAAARPRKSLVVFVVGETARADHFGLNGYARDTTPELSRLGVLNFSNVASCGTSTAVSVPCMFSDLGRADYSDRSAKTRESLLDVLQRAGVAVYWRENNSDCKGTCLRVPNDSVMGNTSHPSCDAEGCRDEALLEGLSAYMDAHPGDAFIVLHTMGSHGPAYYRRYPPEFERFKPVCRTNQLGDCPQEALVNAYDNSILYTDHFLAQVVGLLQKQAATRDTAMVYVSDHGESLGENGLYLHAAPYAIAPRAQTHVPMVMWVSPGAARDWGVDRSCLAARRDQPYSHDNLFHSVLGMFEVRTNVYRQRLDMLAPCRAAVEARTDGGGARG</sequence>
<keyword evidence="3" id="KW-0997">Cell inner membrane</keyword>
<dbReference type="GO" id="GO:0016776">
    <property type="term" value="F:phosphotransferase activity, phosphate group as acceptor"/>
    <property type="evidence" value="ECO:0007669"/>
    <property type="project" value="TreeGrafter"/>
</dbReference>
<dbReference type="CDD" id="cd16017">
    <property type="entry name" value="LptA"/>
    <property type="match status" value="1"/>
</dbReference>
<evidence type="ECO:0000256" key="8">
    <source>
        <dbReference type="SAM" id="Phobius"/>
    </source>
</evidence>
<keyword evidence="6 8" id="KW-1133">Transmembrane helix</keyword>
<dbReference type="GO" id="GO:0005886">
    <property type="term" value="C:plasma membrane"/>
    <property type="evidence" value="ECO:0007669"/>
    <property type="project" value="UniProtKB-SubCell"/>
</dbReference>
<dbReference type="InterPro" id="IPR000917">
    <property type="entry name" value="Sulfatase_N"/>
</dbReference>
<feature type="transmembrane region" description="Helical" evidence="8">
    <location>
        <begin position="112"/>
        <end position="133"/>
    </location>
</feature>
<dbReference type="Pfam" id="PF08019">
    <property type="entry name" value="EptA_B_N"/>
    <property type="match status" value="1"/>
</dbReference>
<keyword evidence="5 8" id="KW-0812">Transmembrane</keyword>
<feature type="transmembrane region" description="Helical" evidence="8">
    <location>
        <begin position="188"/>
        <end position="212"/>
    </location>
</feature>
<reference evidence="11 12" key="1">
    <citation type="submission" date="2019-02" db="EMBL/GenBank/DDBJ databases">
        <title>Genomic Encyclopedia of Type Strains, Phase IV (KMG-IV): sequencing the most valuable type-strain genomes for metagenomic binning, comparative biology and taxonomic classification.</title>
        <authorList>
            <person name="Goeker M."/>
        </authorList>
    </citation>
    <scope>NUCLEOTIDE SEQUENCE [LARGE SCALE GENOMIC DNA]</scope>
    <source>
        <strain evidence="11 12">K24</strain>
    </source>
</reference>
<dbReference type="SUPFAM" id="SSF53649">
    <property type="entry name" value="Alkaline phosphatase-like"/>
    <property type="match status" value="1"/>
</dbReference>
<evidence type="ECO:0000256" key="4">
    <source>
        <dbReference type="ARBA" id="ARBA00022679"/>
    </source>
</evidence>
<proteinExistence type="predicted"/>
<feature type="domain" description="Sulfatase N-terminal" evidence="9">
    <location>
        <begin position="273"/>
        <end position="560"/>
    </location>
</feature>
<dbReference type="InterPro" id="IPR017850">
    <property type="entry name" value="Alkaline_phosphatase_core_sf"/>
</dbReference>
<feature type="transmembrane region" description="Helical" evidence="8">
    <location>
        <begin position="82"/>
        <end position="105"/>
    </location>
</feature>
<evidence type="ECO:0000313" key="12">
    <source>
        <dbReference type="Proteomes" id="UP000292445"/>
    </source>
</evidence>
<dbReference type="InterPro" id="IPR058130">
    <property type="entry name" value="PEA_transf_C"/>
</dbReference>
<evidence type="ECO:0000256" key="6">
    <source>
        <dbReference type="ARBA" id="ARBA00022989"/>
    </source>
</evidence>